<dbReference type="GO" id="GO:0071972">
    <property type="term" value="F:peptidoglycan L,D-transpeptidase activity"/>
    <property type="evidence" value="ECO:0007669"/>
    <property type="project" value="TreeGrafter"/>
</dbReference>
<dbReference type="InterPro" id="IPR050979">
    <property type="entry name" value="LD-transpeptidase"/>
</dbReference>
<keyword evidence="4" id="KW-0732">Signal</keyword>
<evidence type="ECO:0000256" key="11">
    <source>
        <dbReference type="ARBA" id="ARBA00023316"/>
    </source>
</evidence>
<evidence type="ECO:0000256" key="13">
    <source>
        <dbReference type="PROSITE-ProRule" id="PRU01373"/>
    </source>
</evidence>
<evidence type="ECO:0000256" key="5">
    <source>
        <dbReference type="ARBA" id="ARBA00022960"/>
    </source>
</evidence>
<dbReference type="InterPro" id="IPR038063">
    <property type="entry name" value="Transpep_catalytic_dom"/>
</dbReference>
<dbReference type="STRING" id="33903.AQJ43_04445"/>
<evidence type="ECO:0000259" key="15">
    <source>
        <dbReference type="PROSITE" id="PS52029"/>
    </source>
</evidence>
<dbReference type="CDD" id="cd13432">
    <property type="entry name" value="LDT_IgD_like_2"/>
    <property type="match status" value="1"/>
</dbReference>
<feature type="region of interest" description="Disordered" evidence="14">
    <location>
        <begin position="56"/>
        <end position="75"/>
    </location>
</feature>
<keyword evidence="7" id="KW-0472">Membrane</keyword>
<dbReference type="GO" id="GO:0008360">
    <property type="term" value="P:regulation of cell shape"/>
    <property type="evidence" value="ECO:0007669"/>
    <property type="project" value="UniProtKB-UniRule"/>
</dbReference>
<feature type="compositionally biased region" description="Basic and acidic residues" evidence="14">
    <location>
        <begin position="1"/>
        <end position="15"/>
    </location>
</feature>
<keyword evidence="10" id="KW-0012">Acyltransferase</keyword>
<dbReference type="SUPFAM" id="SSF141523">
    <property type="entry name" value="L,D-transpeptidase catalytic domain-like"/>
    <property type="match status" value="1"/>
</dbReference>
<organism evidence="16 17">
    <name type="scientific">Streptomyces avermitilis</name>
    <dbReference type="NCBI Taxonomy" id="33903"/>
    <lineage>
        <taxon>Bacteria</taxon>
        <taxon>Bacillati</taxon>
        <taxon>Actinomycetota</taxon>
        <taxon>Actinomycetes</taxon>
        <taxon>Kitasatosporales</taxon>
        <taxon>Streptomycetaceae</taxon>
        <taxon>Streptomyces</taxon>
    </lineage>
</organism>
<feature type="domain" description="L,D-TPase catalytic" evidence="15">
    <location>
        <begin position="322"/>
        <end position="454"/>
    </location>
</feature>
<sequence length="483" mass="50221">MGRGGEGARRERRGEGGGAPGGGPPRGWAIVPVLSRDGVHRKRWEPFLAAFALSRRTARSTRHARPAPHDHLEKPVATPNIAARRAVVACAALVVGALSLTACGGSADANVGKGDGKSGSGSGNTSTAKITISAKDGSTGASINATGVKVSDGKLTDVKMTVAGAGTAVSGAISADGKSWKPAKQLDRGVKYQISATAKDASNRTAAANSIFTTVNSANSFIGTYTPDNGSTVGVGMPVSFNFDKVIGDKKAVQSHITVSSSSGQRVVGHWFGAQRLDFRPEAYWKAGSKVTMKIDLDGVEGANGVFGVQKKTVTFTVGRSQVSTVDVSTQTMTVVRDGKTVKSVPISAGSPQHTTYNGQMVISERFAQTRMNGSTVGYGGEYDIPDVPHAMRLTSSGTFIHGNYWYNRGNPPFGRQGTSHGCVGLADVQGAQGDTVAKWFYDNSLVGDVVTVKNSPDKTVAPDNGLNGWNMSWSAWTAGSAV</sequence>
<dbReference type="Pfam" id="PF17964">
    <property type="entry name" value="Big_10"/>
    <property type="match status" value="1"/>
</dbReference>
<dbReference type="InterPro" id="IPR005490">
    <property type="entry name" value="LD_TPept_cat_dom"/>
</dbReference>
<keyword evidence="5 13" id="KW-0133">Cell shape</keyword>
<dbReference type="Gene3D" id="2.40.440.10">
    <property type="entry name" value="L,D-transpeptidase catalytic domain-like"/>
    <property type="match status" value="1"/>
</dbReference>
<comment type="caution">
    <text evidence="16">The sequence shown here is derived from an EMBL/GenBank/DDBJ whole genome shotgun (WGS) entry which is preliminary data.</text>
</comment>
<feature type="active site" description="Proton donor/acceptor" evidence="13">
    <location>
        <position position="402"/>
    </location>
</feature>
<evidence type="ECO:0000256" key="3">
    <source>
        <dbReference type="ARBA" id="ARBA00022679"/>
    </source>
</evidence>
<feature type="compositionally biased region" description="Basic residues" evidence="14">
    <location>
        <begin position="56"/>
        <end position="66"/>
    </location>
</feature>
<keyword evidence="2" id="KW-1003">Cell membrane</keyword>
<evidence type="ECO:0000256" key="2">
    <source>
        <dbReference type="ARBA" id="ARBA00022475"/>
    </source>
</evidence>
<name>A0A4D4MY10_STRAX</name>
<evidence type="ECO:0000256" key="6">
    <source>
        <dbReference type="ARBA" id="ARBA00022984"/>
    </source>
</evidence>
<dbReference type="CDD" id="cd16913">
    <property type="entry name" value="YkuD_like"/>
    <property type="match status" value="1"/>
</dbReference>
<feature type="active site" description="Nucleophile" evidence="13">
    <location>
        <position position="423"/>
    </location>
</feature>
<keyword evidence="11 13" id="KW-0961">Cell wall biogenesis/degradation</keyword>
<evidence type="ECO:0000256" key="8">
    <source>
        <dbReference type="ARBA" id="ARBA00023139"/>
    </source>
</evidence>
<feature type="region of interest" description="Disordered" evidence="14">
    <location>
        <begin position="1"/>
        <end position="27"/>
    </location>
</feature>
<dbReference type="EMBL" id="BJHY01000001">
    <property type="protein sequence ID" value="GDY76219.1"/>
    <property type="molecule type" value="Genomic_DNA"/>
</dbReference>
<evidence type="ECO:0000256" key="4">
    <source>
        <dbReference type="ARBA" id="ARBA00022729"/>
    </source>
</evidence>
<dbReference type="PANTHER" id="PTHR30582:SF2">
    <property type="entry name" value="L,D-TRANSPEPTIDASE YCIB-RELATED"/>
    <property type="match status" value="1"/>
</dbReference>
<comment type="pathway">
    <text evidence="1 13">Cell wall biogenesis; peptidoglycan biosynthesis.</text>
</comment>
<evidence type="ECO:0000256" key="12">
    <source>
        <dbReference type="ARBA" id="ARBA00060592"/>
    </source>
</evidence>
<dbReference type="GO" id="GO:0071555">
    <property type="term" value="P:cell wall organization"/>
    <property type="evidence" value="ECO:0007669"/>
    <property type="project" value="UniProtKB-UniRule"/>
</dbReference>
<dbReference type="PANTHER" id="PTHR30582">
    <property type="entry name" value="L,D-TRANSPEPTIDASE"/>
    <property type="match status" value="1"/>
</dbReference>
<keyword evidence="9 16" id="KW-0449">Lipoprotein</keyword>
<evidence type="ECO:0000256" key="1">
    <source>
        <dbReference type="ARBA" id="ARBA00004752"/>
    </source>
</evidence>
<evidence type="ECO:0000256" key="14">
    <source>
        <dbReference type="SAM" id="MobiDB-lite"/>
    </source>
</evidence>
<gene>
    <name evidence="16" type="ORF">SAV31267_057040</name>
</gene>
<dbReference type="Proteomes" id="UP000299211">
    <property type="component" value="Unassembled WGS sequence"/>
</dbReference>
<proteinExistence type="predicted"/>
<evidence type="ECO:0000256" key="9">
    <source>
        <dbReference type="ARBA" id="ARBA00023288"/>
    </source>
</evidence>
<protein>
    <submittedName>
        <fullName evidence="16">Lipoprotein</fullName>
    </submittedName>
</protein>
<dbReference type="UniPathway" id="UPA00219"/>
<evidence type="ECO:0000313" key="16">
    <source>
        <dbReference type="EMBL" id="GDY76219.1"/>
    </source>
</evidence>
<dbReference type="AlphaFoldDB" id="A0A4D4MY10"/>
<accession>A0A4D4MY10</accession>
<keyword evidence="6 13" id="KW-0573">Peptidoglycan synthesis</keyword>
<dbReference type="PROSITE" id="PS52029">
    <property type="entry name" value="LD_TPASE"/>
    <property type="match status" value="1"/>
</dbReference>
<evidence type="ECO:0000256" key="10">
    <source>
        <dbReference type="ARBA" id="ARBA00023315"/>
    </source>
</evidence>
<feature type="compositionally biased region" description="Gly residues" evidence="14">
    <location>
        <begin position="16"/>
        <end position="25"/>
    </location>
</feature>
<reference evidence="16 17" key="1">
    <citation type="submission" date="2019-04" db="EMBL/GenBank/DDBJ databases">
        <title>Draft genome sequences of Streptomyces avermitilis ATCC 31267.</title>
        <authorList>
            <person name="Komaki H."/>
            <person name="Tamura T."/>
            <person name="Hosoyama A."/>
        </authorList>
    </citation>
    <scope>NUCLEOTIDE SEQUENCE [LARGE SCALE GENOMIC DNA]</scope>
    <source>
        <strain evidence="16 17">ATCC 31267</strain>
    </source>
</reference>
<comment type="pathway">
    <text evidence="12">Glycan biosynthesis.</text>
</comment>
<dbReference type="Pfam" id="PF03734">
    <property type="entry name" value="YkuD"/>
    <property type="match status" value="1"/>
</dbReference>
<dbReference type="Gene3D" id="2.60.40.3710">
    <property type="match status" value="1"/>
</dbReference>
<keyword evidence="8" id="KW-0564">Palmitate</keyword>
<dbReference type="FunFam" id="2.40.440.10:FF:000005">
    <property type="entry name" value="L,D-transpeptidase 2"/>
    <property type="match status" value="1"/>
</dbReference>
<dbReference type="GO" id="GO:0005576">
    <property type="term" value="C:extracellular region"/>
    <property type="evidence" value="ECO:0007669"/>
    <property type="project" value="TreeGrafter"/>
</dbReference>
<evidence type="ECO:0000313" key="17">
    <source>
        <dbReference type="Proteomes" id="UP000299211"/>
    </source>
</evidence>
<dbReference type="GO" id="GO:0018104">
    <property type="term" value="P:peptidoglycan-protein cross-linking"/>
    <property type="evidence" value="ECO:0007669"/>
    <property type="project" value="TreeGrafter"/>
</dbReference>
<keyword evidence="3" id="KW-0808">Transferase</keyword>
<dbReference type="InterPro" id="IPR041280">
    <property type="entry name" value="Big_10"/>
</dbReference>
<evidence type="ECO:0000256" key="7">
    <source>
        <dbReference type="ARBA" id="ARBA00023136"/>
    </source>
</evidence>
<dbReference type="GO" id="GO:0016746">
    <property type="term" value="F:acyltransferase activity"/>
    <property type="evidence" value="ECO:0007669"/>
    <property type="project" value="UniProtKB-KW"/>
</dbReference>
<dbReference type="Gene3D" id="2.60.40.3780">
    <property type="match status" value="1"/>
</dbReference>